<feature type="region of interest" description="Disordered" evidence="1">
    <location>
        <begin position="380"/>
        <end position="416"/>
    </location>
</feature>
<organism evidence="3 4">
    <name type="scientific">Devosia chinhatensis</name>
    <dbReference type="NCBI Taxonomy" id="429727"/>
    <lineage>
        <taxon>Bacteria</taxon>
        <taxon>Pseudomonadati</taxon>
        <taxon>Pseudomonadota</taxon>
        <taxon>Alphaproteobacteria</taxon>
        <taxon>Hyphomicrobiales</taxon>
        <taxon>Devosiaceae</taxon>
        <taxon>Devosia</taxon>
    </lineage>
</organism>
<evidence type="ECO:0000259" key="2">
    <source>
        <dbReference type="Pfam" id="PF23343"/>
    </source>
</evidence>
<protein>
    <recommendedName>
        <fullName evidence="2">Replication-associated protein ORF2/G2P domain-containing protein</fullName>
    </recommendedName>
</protein>
<dbReference type="AlphaFoldDB" id="A0A0F5FMV3"/>
<keyword evidence="4" id="KW-1185">Reference proteome</keyword>
<dbReference type="EMBL" id="JZEY01000054">
    <property type="protein sequence ID" value="KKB09517.1"/>
    <property type="molecule type" value="Genomic_DNA"/>
</dbReference>
<dbReference type="InterPro" id="IPR056906">
    <property type="entry name" value="ORF2/G2P_dom"/>
</dbReference>
<reference evidence="3 4" key="1">
    <citation type="submission" date="2015-03" db="EMBL/GenBank/DDBJ databases">
        <authorList>
            <person name="Hassan Y."/>
            <person name="Lepp D."/>
            <person name="Li X.-Z."/>
            <person name="Zhou T."/>
        </authorList>
    </citation>
    <scope>NUCLEOTIDE SEQUENCE [LARGE SCALE GENOMIC DNA]</scope>
    <source>
        <strain evidence="3 4">IPL18</strain>
    </source>
</reference>
<dbReference type="Proteomes" id="UP000033649">
    <property type="component" value="Unassembled WGS sequence"/>
</dbReference>
<evidence type="ECO:0000313" key="3">
    <source>
        <dbReference type="EMBL" id="KKB09517.1"/>
    </source>
</evidence>
<gene>
    <name evidence="3" type="ORF">VE26_06320</name>
</gene>
<comment type="caution">
    <text evidence="3">The sequence shown here is derived from an EMBL/GenBank/DDBJ whole genome shotgun (WGS) entry which is preliminary data.</text>
</comment>
<feature type="domain" description="Replication-associated protein ORF2/G2P" evidence="2">
    <location>
        <begin position="2"/>
        <end position="139"/>
    </location>
</feature>
<proteinExistence type="predicted"/>
<sequence length="416" mass="48799">MINLTYGRNSAGDVLHERSVLLTYSDVQKFLKLLRRHGYPVRYFVTGEYGSDKGRAHWHLILFWQDKVPDFAGWDQYGEWLTRASDEQRFNWVRVDENKRAVMDPQTGEPSWLWPHGFAFVQPVTQQTIQYVCYYVLKELDHEGRQYHCAQSKKPPLGMAYFEQLAERMVEAEIAPQSPEYKFPGVTRRKKAGGREVIPFWLKDRPLEMFLDHFIATWAERNGDQKRPASPLVDLYEEWGRVVSEEYATEIGVAEWQAETKFQMLEDGKPLPFQRAPEEPNKYAAWDPFFAECNWWNVYFKGFGDGEERQRHEQDVHYHERLVAKWEQCQQVFGDPPGHWQHSRQWYEDACSALANYHRFQSVDEWQRFRQGECDDLDQLRGDGERLGPVGTWNKHYPRQSGDGAGGARPGPGGQP</sequence>
<feature type="compositionally biased region" description="Gly residues" evidence="1">
    <location>
        <begin position="403"/>
        <end position="416"/>
    </location>
</feature>
<name>A0A0F5FMV3_9HYPH</name>
<dbReference type="PATRIC" id="fig|429727.3.peg.1308"/>
<dbReference type="Pfam" id="PF23343">
    <property type="entry name" value="REP_ORF2-G2P"/>
    <property type="match status" value="1"/>
</dbReference>
<accession>A0A0F5FMV3</accession>
<evidence type="ECO:0000256" key="1">
    <source>
        <dbReference type="SAM" id="MobiDB-lite"/>
    </source>
</evidence>
<evidence type="ECO:0000313" key="4">
    <source>
        <dbReference type="Proteomes" id="UP000033649"/>
    </source>
</evidence>